<proteinExistence type="predicted"/>
<evidence type="ECO:0000313" key="3">
    <source>
        <dbReference type="Proteomes" id="UP001151699"/>
    </source>
</evidence>
<dbReference type="AlphaFoldDB" id="A0A9Q0N515"/>
<gene>
    <name evidence="2" type="ORF">Bhyg_08573</name>
</gene>
<dbReference type="PANTHER" id="PTHR12419">
    <property type="entry name" value="OTU DOMAIN CONTAINING PROTEIN"/>
    <property type="match status" value="1"/>
</dbReference>
<feature type="domain" description="OTU" evidence="1">
    <location>
        <begin position="18"/>
        <end position="155"/>
    </location>
</feature>
<dbReference type="SUPFAM" id="SSF54001">
    <property type="entry name" value="Cysteine proteinases"/>
    <property type="match status" value="1"/>
</dbReference>
<dbReference type="InterPro" id="IPR050704">
    <property type="entry name" value="Peptidase_C85-like"/>
</dbReference>
<dbReference type="Pfam" id="PF02338">
    <property type="entry name" value="OTU"/>
    <property type="match status" value="1"/>
</dbReference>
<sequence length="159" mass="18096">MKSEIKSFSWHKMTTEVCEVYVVSGDENCMFAAIGHQMFGYDIQSTMHRTMTITLREKVVEYVRNNRSDPIVQAQVTARIADEYPGQQGPTDEQPVLNFSHQLAQDGTWGDEETLSAISKLFRTRIGILREHGTHMTIAHGNATDERMIRQVYSGKLTD</sequence>
<dbReference type="PROSITE" id="PS50802">
    <property type="entry name" value="OTU"/>
    <property type="match status" value="1"/>
</dbReference>
<evidence type="ECO:0000259" key="1">
    <source>
        <dbReference type="PROSITE" id="PS50802"/>
    </source>
</evidence>
<dbReference type="InterPro" id="IPR003323">
    <property type="entry name" value="OTU_dom"/>
</dbReference>
<name>A0A9Q0N515_9DIPT</name>
<organism evidence="2 3">
    <name type="scientific">Pseudolycoriella hygida</name>
    <dbReference type="NCBI Taxonomy" id="35572"/>
    <lineage>
        <taxon>Eukaryota</taxon>
        <taxon>Metazoa</taxon>
        <taxon>Ecdysozoa</taxon>
        <taxon>Arthropoda</taxon>
        <taxon>Hexapoda</taxon>
        <taxon>Insecta</taxon>
        <taxon>Pterygota</taxon>
        <taxon>Neoptera</taxon>
        <taxon>Endopterygota</taxon>
        <taxon>Diptera</taxon>
        <taxon>Nematocera</taxon>
        <taxon>Sciaroidea</taxon>
        <taxon>Sciaridae</taxon>
        <taxon>Pseudolycoriella</taxon>
    </lineage>
</organism>
<protein>
    <recommendedName>
        <fullName evidence="1">OTU domain-containing protein</fullName>
    </recommendedName>
</protein>
<dbReference type="Proteomes" id="UP001151699">
    <property type="component" value="Chromosome B"/>
</dbReference>
<evidence type="ECO:0000313" key="2">
    <source>
        <dbReference type="EMBL" id="KAJ6643610.1"/>
    </source>
</evidence>
<accession>A0A9Q0N515</accession>
<comment type="caution">
    <text evidence="2">The sequence shown here is derived from an EMBL/GenBank/DDBJ whole genome shotgun (WGS) entry which is preliminary data.</text>
</comment>
<dbReference type="PANTHER" id="PTHR12419:SF11">
    <property type="entry name" value="OTU DOMAIN-CONTAINING PROTEIN DDB_G0284757"/>
    <property type="match status" value="1"/>
</dbReference>
<dbReference type="InterPro" id="IPR038765">
    <property type="entry name" value="Papain-like_cys_pep_sf"/>
</dbReference>
<dbReference type="Gene3D" id="3.90.70.80">
    <property type="match status" value="1"/>
</dbReference>
<dbReference type="OrthoDB" id="415023at2759"/>
<keyword evidence="3" id="KW-1185">Reference proteome</keyword>
<reference evidence="2" key="1">
    <citation type="submission" date="2022-07" db="EMBL/GenBank/DDBJ databases">
        <authorList>
            <person name="Trinca V."/>
            <person name="Uliana J.V.C."/>
            <person name="Torres T.T."/>
            <person name="Ward R.J."/>
            <person name="Monesi N."/>
        </authorList>
    </citation>
    <scope>NUCLEOTIDE SEQUENCE</scope>
    <source>
        <strain evidence="2">HSMRA1968</strain>
        <tissue evidence="2">Whole embryos</tissue>
    </source>
</reference>
<dbReference type="EMBL" id="WJQU01000002">
    <property type="protein sequence ID" value="KAJ6643610.1"/>
    <property type="molecule type" value="Genomic_DNA"/>
</dbReference>
<dbReference type="GO" id="GO:0016579">
    <property type="term" value="P:protein deubiquitination"/>
    <property type="evidence" value="ECO:0007669"/>
    <property type="project" value="TreeGrafter"/>
</dbReference>
<dbReference type="GO" id="GO:0004843">
    <property type="term" value="F:cysteine-type deubiquitinase activity"/>
    <property type="evidence" value="ECO:0007669"/>
    <property type="project" value="TreeGrafter"/>
</dbReference>